<dbReference type="InterPro" id="IPR050272">
    <property type="entry name" value="Isochorismatase-like_hydrls"/>
</dbReference>
<comment type="caution">
    <text evidence="4">The sequence shown here is derived from an EMBL/GenBank/DDBJ whole genome shotgun (WGS) entry which is preliminary data.</text>
</comment>
<keyword evidence="5" id="KW-1185">Reference proteome</keyword>
<name>A0ABV1E606_9FIRM</name>
<feature type="domain" description="Isochorismatase-like" evidence="3">
    <location>
        <begin position="4"/>
        <end position="172"/>
    </location>
</feature>
<dbReference type="InterPro" id="IPR036380">
    <property type="entry name" value="Isochorismatase-like_sf"/>
</dbReference>
<dbReference type="Pfam" id="PF00857">
    <property type="entry name" value="Isochorismatase"/>
    <property type="match status" value="1"/>
</dbReference>
<proteinExistence type="inferred from homology"/>
<dbReference type="CDD" id="cd00431">
    <property type="entry name" value="cysteine_hydrolases"/>
    <property type="match status" value="1"/>
</dbReference>
<dbReference type="EC" id="3.-.-.-" evidence="4"/>
<dbReference type="InterPro" id="IPR000868">
    <property type="entry name" value="Isochorismatase-like_dom"/>
</dbReference>
<evidence type="ECO:0000313" key="5">
    <source>
        <dbReference type="Proteomes" id="UP001464378"/>
    </source>
</evidence>
<dbReference type="GO" id="GO:0016787">
    <property type="term" value="F:hydrolase activity"/>
    <property type="evidence" value="ECO:0007669"/>
    <property type="project" value="UniProtKB-KW"/>
</dbReference>
<dbReference type="PANTHER" id="PTHR43540">
    <property type="entry name" value="PEROXYUREIDOACRYLATE/UREIDOACRYLATE AMIDOHYDROLASE-RELATED"/>
    <property type="match status" value="1"/>
</dbReference>
<dbReference type="Proteomes" id="UP001464378">
    <property type="component" value="Unassembled WGS sequence"/>
</dbReference>
<sequence length="176" mass="18782">MKKLLIVVDYQKDFVDGSLGFAGAELLDAPIAAKIAAYRAAGDDVAFTFDTHTPDYLSTQEGRKLPLAHCIRGSEGWALYGATARAACEGDRRFEKPTFPSLALGEWLKGQDYGQIELVGLVSNICVLSNAVIAKAALPEAEIVVDASCTASADPVLHQKCLDVLEGLQVTVANRT</sequence>
<evidence type="ECO:0000256" key="2">
    <source>
        <dbReference type="ARBA" id="ARBA00022801"/>
    </source>
</evidence>
<organism evidence="4 5">
    <name type="scientific">Pseudoflavonifractor intestinihominis</name>
    <dbReference type="NCBI Taxonomy" id="3133171"/>
    <lineage>
        <taxon>Bacteria</taxon>
        <taxon>Bacillati</taxon>
        <taxon>Bacillota</taxon>
        <taxon>Clostridia</taxon>
        <taxon>Eubacteriales</taxon>
        <taxon>Oscillospiraceae</taxon>
        <taxon>Pseudoflavonifractor</taxon>
    </lineage>
</organism>
<evidence type="ECO:0000313" key="4">
    <source>
        <dbReference type="EMBL" id="MEQ2442737.1"/>
    </source>
</evidence>
<dbReference type="RefSeq" id="WP_349231163.1">
    <property type="nucleotide sequence ID" value="NZ_JBBMFK010000005.1"/>
</dbReference>
<evidence type="ECO:0000256" key="1">
    <source>
        <dbReference type="ARBA" id="ARBA00006336"/>
    </source>
</evidence>
<dbReference type="SUPFAM" id="SSF52499">
    <property type="entry name" value="Isochorismatase-like hydrolases"/>
    <property type="match status" value="1"/>
</dbReference>
<evidence type="ECO:0000259" key="3">
    <source>
        <dbReference type="Pfam" id="PF00857"/>
    </source>
</evidence>
<protein>
    <submittedName>
        <fullName evidence="4">Isochorismatase family cysteine hydrolase</fullName>
        <ecNumber evidence="4">3.-.-.-</ecNumber>
    </submittedName>
</protein>
<dbReference type="Gene3D" id="3.40.50.850">
    <property type="entry name" value="Isochorismatase-like"/>
    <property type="match status" value="1"/>
</dbReference>
<comment type="similarity">
    <text evidence="1">Belongs to the isochorismatase family.</text>
</comment>
<keyword evidence="2 4" id="KW-0378">Hydrolase</keyword>
<gene>
    <name evidence="4" type="ORF">WMO64_04575</name>
</gene>
<reference evidence="4 5" key="1">
    <citation type="submission" date="2024-03" db="EMBL/GenBank/DDBJ databases">
        <title>Human intestinal bacterial collection.</title>
        <authorList>
            <person name="Pauvert C."/>
            <person name="Hitch T.C.A."/>
            <person name="Clavel T."/>
        </authorList>
    </citation>
    <scope>NUCLEOTIDE SEQUENCE [LARGE SCALE GENOMIC DNA]</scope>
    <source>
        <strain evidence="4 5">CLA-AP-H29</strain>
    </source>
</reference>
<accession>A0ABV1E606</accession>
<dbReference type="EMBL" id="JBBMFK010000005">
    <property type="protein sequence ID" value="MEQ2442737.1"/>
    <property type="molecule type" value="Genomic_DNA"/>
</dbReference>